<organism evidence="2 3">
    <name type="scientific">Flavilitoribacter nigricans (strain ATCC 23147 / DSM 23189 / NBRC 102662 / NCIMB 1420 / SS-2)</name>
    <name type="common">Lewinella nigricans</name>
    <dbReference type="NCBI Taxonomy" id="1122177"/>
    <lineage>
        <taxon>Bacteria</taxon>
        <taxon>Pseudomonadati</taxon>
        <taxon>Bacteroidota</taxon>
        <taxon>Saprospiria</taxon>
        <taxon>Saprospirales</taxon>
        <taxon>Lewinellaceae</taxon>
        <taxon>Flavilitoribacter</taxon>
    </lineage>
</organism>
<feature type="transmembrane region" description="Helical" evidence="1">
    <location>
        <begin position="63"/>
        <end position="84"/>
    </location>
</feature>
<accession>A0A2D0N4S9</accession>
<keyword evidence="1" id="KW-0472">Membrane</keyword>
<comment type="caution">
    <text evidence="2">The sequence shown here is derived from an EMBL/GenBank/DDBJ whole genome shotgun (WGS) entry which is preliminary data.</text>
</comment>
<feature type="transmembrane region" description="Helical" evidence="1">
    <location>
        <begin position="90"/>
        <end position="107"/>
    </location>
</feature>
<dbReference type="AlphaFoldDB" id="A0A2D0N4S9"/>
<evidence type="ECO:0000313" key="3">
    <source>
        <dbReference type="Proteomes" id="UP000223913"/>
    </source>
</evidence>
<dbReference type="Pfam" id="PF06170">
    <property type="entry name" value="DUF983"/>
    <property type="match status" value="1"/>
</dbReference>
<gene>
    <name evidence="2" type="ORF">CRP01_27325</name>
</gene>
<dbReference type="InterPro" id="IPR009325">
    <property type="entry name" value="DUF983"/>
</dbReference>
<name>A0A2D0N4S9_FLAN2</name>
<dbReference type="EMBL" id="PDUD01000032">
    <property type="protein sequence ID" value="PHN03398.1"/>
    <property type="molecule type" value="Genomic_DNA"/>
</dbReference>
<sequence length="129" mass="14832">MSASKVPGKASAILQLTCPRCRQGKLFHTPTTSFRRPFDMKDHCEVCELDFMPEPGFYYGSMYVSYMFVGGFSLVFIAVFHWVFGWSMTASFAALIAIVAIFMVYIFRLSRSFWLGVHVKYRPETRNAK</sequence>
<keyword evidence="3" id="KW-1185">Reference proteome</keyword>
<evidence type="ECO:0000256" key="1">
    <source>
        <dbReference type="SAM" id="Phobius"/>
    </source>
</evidence>
<keyword evidence="1" id="KW-1133">Transmembrane helix</keyword>
<proteinExistence type="predicted"/>
<reference evidence="2 3" key="1">
    <citation type="submission" date="2017-10" db="EMBL/GenBank/DDBJ databases">
        <title>The draft genome sequence of Lewinella nigricans NBRC 102662.</title>
        <authorList>
            <person name="Wang K."/>
        </authorList>
    </citation>
    <scope>NUCLEOTIDE SEQUENCE [LARGE SCALE GENOMIC DNA]</scope>
    <source>
        <strain evidence="2 3">NBRC 102662</strain>
    </source>
</reference>
<evidence type="ECO:0000313" key="2">
    <source>
        <dbReference type="EMBL" id="PHN03398.1"/>
    </source>
</evidence>
<keyword evidence="1" id="KW-0812">Transmembrane</keyword>
<dbReference type="OrthoDB" id="9790326at2"/>
<dbReference type="RefSeq" id="WP_099153234.1">
    <property type="nucleotide sequence ID" value="NZ_PDUD01000032.1"/>
</dbReference>
<dbReference type="Proteomes" id="UP000223913">
    <property type="component" value="Unassembled WGS sequence"/>
</dbReference>
<protein>
    <submittedName>
        <fullName evidence="2">DUF983 domain-containing protein</fullName>
    </submittedName>
</protein>